<comment type="similarity">
    <text evidence="2">Belongs to the sodium:solute symporter (SSF) (TC 2.A.21) family.</text>
</comment>
<dbReference type="InterPro" id="IPR051163">
    <property type="entry name" value="Sodium:Solute_Symporter_SSF"/>
</dbReference>
<dbReference type="AlphaFoldDB" id="A0A447U579"/>
<evidence type="ECO:0000256" key="3">
    <source>
        <dbReference type="ARBA" id="ARBA00022448"/>
    </source>
</evidence>
<keyword evidence="8" id="KW-0406">Ion transport</keyword>
<keyword evidence="4" id="KW-1003">Cell membrane</keyword>
<evidence type="ECO:0000256" key="6">
    <source>
        <dbReference type="ARBA" id="ARBA00022989"/>
    </source>
</evidence>
<evidence type="ECO:0000256" key="11">
    <source>
        <dbReference type="SAM" id="Phobius"/>
    </source>
</evidence>
<protein>
    <submittedName>
        <fullName evidence="12">Putative sodium/glucose cotransporter</fullName>
    </submittedName>
</protein>
<evidence type="ECO:0000256" key="7">
    <source>
        <dbReference type="ARBA" id="ARBA00023053"/>
    </source>
</evidence>
<dbReference type="PROSITE" id="PS50283">
    <property type="entry name" value="NA_SOLUT_SYMP_3"/>
    <property type="match status" value="1"/>
</dbReference>
<gene>
    <name evidence="12" type="ORF">NCTC6754_06713</name>
</gene>
<evidence type="ECO:0000313" key="12">
    <source>
        <dbReference type="EMBL" id="VEB60975.1"/>
    </source>
</evidence>
<keyword evidence="3" id="KW-0813">Transport</keyword>
<accession>A0A447U579</accession>
<dbReference type="EMBL" id="LR134190">
    <property type="protein sequence ID" value="VEB60975.1"/>
    <property type="molecule type" value="Genomic_DNA"/>
</dbReference>
<dbReference type="InterPro" id="IPR001734">
    <property type="entry name" value="Na/solute_symporter"/>
</dbReference>
<feature type="transmembrane region" description="Helical" evidence="11">
    <location>
        <begin position="35"/>
        <end position="55"/>
    </location>
</feature>
<comment type="subcellular location">
    <subcellularLocation>
        <location evidence="1">Cell membrane</location>
        <topology evidence="1">Multi-pass membrane protein</topology>
    </subcellularLocation>
</comment>
<dbReference type="PANTHER" id="PTHR42985">
    <property type="entry name" value="SODIUM-COUPLED MONOCARBOXYLATE TRANSPORTER"/>
    <property type="match status" value="1"/>
</dbReference>
<evidence type="ECO:0000256" key="10">
    <source>
        <dbReference type="ARBA" id="ARBA00023201"/>
    </source>
</evidence>
<evidence type="ECO:0000256" key="9">
    <source>
        <dbReference type="ARBA" id="ARBA00023136"/>
    </source>
</evidence>
<proteinExistence type="inferred from homology"/>
<name>A0A447U579_SALET</name>
<dbReference type="GO" id="GO:0006814">
    <property type="term" value="P:sodium ion transport"/>
    <property type="evidence" value="ECO:0007669"/>
    <property type="project" value="UniProtKB-KW"/>
</dbReference>
<dbReference type="PANTHER" id="PTHR42985:SF40">
    <property type="entry name" value="LD47995P-RELATED"/>
    <property type="match status" value="1"/>
</dbReference>
<dbReference type="Proteomes" id="UP000269208">
    <property type="component" value="Chromosome"/>
</dbReference>
<evidence type="ECO:0000256" key="5">
    <source>
        <dbReference type="ARBA" id="ARBA00022692"/>
    </source>
</evidence>
<reference evidence="12 13" key="1">
    <citation type="submission" date="2018-12" db="EMBL/GenBank/DDBJ databases">
        <authorList>
            <consortium name="Pathogen Informatics"/>
        </authorList>
    </citation>
    <scope>NUCLEOTIDE SEQUENCE [LARGE SCALE GENOMIC DNA]</scope>
    <source>
        <strain evidence="12 13">NCTC6754</strain>
    </source>
</reference>
<evidence type="ECO:0000256" key="2">
    <source>
        <dbReference type="ARBA" id="ARBA00006434"/>
    </source>
</evidence>
<keyword evidence="5 11" id="KW-0812">Transmembrane</keyword>
<keyword evidence="9 11" id="KW-0472">Membrane</keyword>
<keyword evidence="10" id="KW-0739">Sodium transport</keyword>
<keyword evidence="7" id="KW-0915">Sodium</keyword>
<dbReference type="InterPro" id="IPR038377">
    <property type="entry name" value="Na/Glc_symporter_sf"/>
</dbReference>
<keyword evidence="6 11" id="KW-1133">Transmembrane helix</keyword>
<sequence>MKIAKLVILVAGLISSAASVWLVMADESEIWDAFNSLIGLMGGPMTGLFMLGIFFKRANAGSAVLGIIISVITVLGARYATDLNFFFYGVIGLAKRGDQRRYFRPVICPGTAIDAG</sequence>
<feature type="transmembrane region" description="Helical" evidence="11">
    <location>
        <begin position="62"/>
        <end position="80"/>
    </location>
</feature>
<evidence type="ECO:0000256" key="4">
    <source>
        <dbReference type="ARBA" id="ARBA00022475"/>
    </source>
</evidence>
<organism evidence="12 13">
    <name type="scientific">Salmonella enterica I</name>
    <dbReference type="NCBI Taxonomy" id="59201"/>
    <lineage>
        <taxon>Bacteria</taxon>
        <taxon>Pseudomonadati</taxon>
        <taxon>Pseudomonadota</taxon>
        <taxon>Gammaproteobacteria</taxon>
        <taxon>Enterobacterales</taxon>
        <taxon>Enterobacteriaceae</taxon>
        <taxon>Salmonella</taxon>
    </lineage>
</organism>
<dbReference type="Gene3D" id="1.20.1730.10">
    <property type="entry name" value="Sodium/glucose cotransporter"/>
    <property type="match status" value="1"/>
</dbReference>
<evidence type="ECO:0000313" key="13">
    <source>
        <dbReference type="Proteomes" id="UP000269208"/>
    </source>
</evidence>
<dbReference type="GO" id="GO:0005886">
    <property type="term" value="C:plasma membrane"/>
    <property type="evidence" value="ECO:0007669"/>
    <property type="project" value="UniProtKB-SubCell"/>
</dbReference>
<evidence type="ECO:0000256" key="1">
    <source>
        <dbReference type="ARBA" id="ARBA00004651"/>
    </source>
</evidence>
<dbReference type="GO" id="GO:0015293">
    <property type="term" value="F:symporter activity"/>
    <property type="evidence" value="ECO:0007669"/>
    <property type="project" value="TreeGrafter"/>
</dbReference>
<evidence type="ECO:0000256" key="8">
    <source>
        <dbReference type="ARBA" id="ARBA00023065"/>
    </source>
</evidence>